<keyword evidence="12" id="KW-0503">Monooxygenase</keyword>
<dbReference type="Gene3D" id="1.10.630.10">
    <property type="entry name" value="Cytochrome P450"/>
    <property type="match status" value="1"/>
</dbReference>
<keyword evidence="15" id="KW-1133">Transmembrane helix</keyword>
<dbReference type="EMBL" id="CADCXU010028204">
    <property type="protein sequence ID" value="CAB0014695.1"/>
    <property type="molecule type" value="Genomic_DNA"/>
</dbReference>
<evidence type="ECO:0000256" key="11">
    <source>
        <dbReference type="ARBA" id="ARBA00023004"/>
    </source>
</evidence>
<feature type="binding site" description="axial binding residue" evidence="14">
    <location>
        <position position="439"/>
    </location>
    <ligand>
        <name>heme</name>
        <dbReference type="ChEBI" id="CHEBI:30413"/>
    </ligand>
    <ligandPart>
        <name>Fe</name>
        <dbReference type="ChEBI" id="CHEBI:18248"/>
    </ligandPart>
</feature>
<dbReference type="InterPro" id="IPR002401">
    <property type="entry name" value="Cyt_P450_E_grp-I"/>
</dbReference>
<dbReference type="GO" id="GO:0006082">
    <property type="term" value="P:organic acid metabolic process"/>
    <property type="evidence" value="ECO:0007669"/>
    <property type="project" value="TreeGrafter"/>
</dbReference>
<dbReference type="Proteomes" id="UP000479000">
    <property type="component" value="Unassembled WGS sequence"/>
</dbReference>
<evidence type="ECO:0000256" key="13">
    <source>
        <dbReference type="ARBA" id="ARBA00023136"/>
    </source>
</evidence>
<dbReference type="GO" id="GO:0005789">
    <property type="term" value="C:endoplasmic reticulum membrane"/>
    <property type="evidence" value="ECO:0007669"/>
    <property type="project" value="UniProtKB-SubCell"/>
</dbReference>
<proteinExistence type="inferred from homology"/>
<dbReference type="InterPro" id="IPR001128">
    <property type="entry name" value="Cyt_P450"/>
</dbReference>
<dbReference type="Pfam" id="PF00067">
    <property type="entry name" value="p450"/>
    <property type="match status" value="1"/>
</dbReference>
<feature type="transmembrane region" description="Helical" evidence="15">
    <location>
        <begin position="6"/>
        <end position="23"/>
    </location>
</feature>
<comment type="function">
    <text evidence="2">May be involved in the metabolism of insect hormones and in the breakdown of synthetic insecticides.</text>
</comment>
<keyword evidence="7 14" id="KW-0479">Metal-binding</keyword>
<evidence type="ECO:0000256" key="6">
    <source>
        <dbReference type="ARBA" id="ARBA00022617"/>
    </source>
</evidence>
<keyword evidence="17" id="KW-1185">Reference proteome</keyword>
<evidence type="ECO:0000256" key="10">
    <source>
        <dbReference type="ARBA" id="ARBA00023002"/>
    </source>
</evidence>
<keyword evidence="8" id="KW-0256">Endoplasmic reticulum</keyword>
<dbReference type="GO" id="GO:0006805">
    <property type="term" value="P:xenobiotic metabolic process"/>
    <property type="evidence" value="ECO:0007669"/>
    <property type="project" value="TreeGrafter"/>
</dbReference>
<keyword evidence="9" id="KW-0492">Microsome</keyword>
<evidence type="ECO:0000256" key="1">
    <source>
        <dbReference type="ARBA" id="ARBA00001971"/>
    </source>
</evidence>
<dbReference type="PANTHER" id="PTHR24300">
    <property type="entry name" value="CYTOCHROME P450 508A4-RELATED"/>
    <property type="match status" value="1"/>
</dbReference>
<keyword evidence="15" id="KW-0812">Transmembrane</keyword>
<sequence>MEQLIFWGSCLTVLTIFFGFLWLKTLEDLPPGPWGLPIVGYLPWIDPKEPQQTLARLAATYGRIFSLKMGSLFTVVLTDPALIREALAKDVFSDRADLFLTHGIMDGNGIVAANGPKWKEQRRFLSAFLKSAGMLKVGIKRDVMQNRILSGVNEACKMLADGNEKKPINALKVLIHTMGNVLNELLFGITYAVDDPQWRYLQELAIEGVKLIGVAGPLNFLPFLRFFPPYRNSIKYILEGKKKTHEEYKAISQRQDEGARSEKTEESLLSIFKKEMRSGKSENFNEEQMYHILADMFGAGVETSLTTLRWFLLFMAAYPKIQDEVYQELLSVMNDREDPLLNDFAQTPFTEACIAETQRIRPVVPLGIPHGTRHDTELGGYRIPQGAMILIPQFVLHTNPCAWDRPHSFDPNRFIDKNTGKMIRSHDHFMPFQCGKRVCLGDEMARMLLFLFGAGILRKFRVSLTEEYENDDDLQEMLKGENGITWAPKDHDLLFSRR</sequence>
<keyword evidence="11 14" id="KW-0408">Iron</keyword>
<dbReference type="GO" id="GO:0020037">
    <property type="term" value="F:heme binding"/>
    <property type="evidence" value="ECO:0007669"/>
    <property type="project" value="InterPro"/>
</dbReference>
<dbReference type="GO" id="GO:0016712">
    <property type="term" value="F:oxidoreductase activity, acting on paired donors, with incorporation or reduction of molecular oxygen, reduced flavin or flavoprotein as one donor, and incorporation of one atom of oxygen"/>
    <property type="evidence" value="ECO:0007669"/>
    <property type="project" value="TreeGrafter"/>
</dbReference>
<comment type="cofactor">
    <cofactor evidence="1 14">
        <name>heme</name>
        <dbReference type="ChEBI" id="CHEBI:30413"/>
    </cofactor>
</comment>
<evidence type="ECO:0000256" key="14">
    <source>
        <dbReference type="PIRSR" id="PIRSR602401-1"/>
    </source>
</evidence>
<gene>
    <name evidence="16" type="ORF">NTEN_LOCUS19107</name>
</gene>
<evidence type="ECO:0000256" key="8">
    <source>
        <dbReference type="ARBA" id="ARBA00022824"/>
    </source>
</evidence>
<keyword evidence="10" id="KW-0560">Oxidoreductase</keyword>
<organism evidence="16 17">
    <name type="scientific">Nesidiocoris tenuis</name>
    <dbReference type="NCBI Taxonomy" id="355587"/>
    <lineage>
        <taxon>Eukaryota</taxon>
        <taxon>Metazoa</taxon>
        <taxon>Ecdysozoa</taxon>
        <taxon>Arthropoda</taxon>
        <taxon>Hexapoda</taxon>
        <taxon>Insecta</taxon>
        <taxon>Pterygota</taxon>
        <taxon>Neoptera</taxon>
        <taxon>Paraneoptera</taxon>
        <taxon>Hemiptera</taxon>
        <taxon>Heteroptera</taxon>
        <taxon>Panheteroptera</taxon>
        <taxon>Cimicomorpha</taxon>
        <taxon>Miridae</taxon>
        <taxon>Dicyphina</taxon>
        <taxon>Nesidiocoris</taxon>
    </lineage>
</organism>
<keyword evidence="13 15" id="KW-0472">Membrane</keyword>
<comment type="similarity">
    <text evidence="5">Belongs to the cytochrome P450 family.</text>
</comment>
<evidence type="ECO:0000313" key="16">
    <source>
        <dbReference type="EMBL" id="CAB0014695.1"/>
    </source>
</evidence>
<dbReference type="AlphaFoldDB" id="A0A6H5HDV2"/>
<dbReference type="OrthoDB" id="1844152at2759"/>
<dbReference type="GO" id="GO:0005506">
    <property type="term" value="F:iron ion binding"/>
    <property type="evidence" value="ECO:0007669"/>
    <property type="project" value="InterPro"/>
</dbReference>
<dbReference type="GO" id="GO:0008395">
    <property type="term" value="F:steroid hydroxylase activity"/>
    <property type="evidence" value="ECO:0007669"/>
    <property type="project" value="TreeGrafter"/>
</dbReference>
<evidence type="ECO:0000256" key="7">
    <source>
        <dbReference type="ARBA" id="ARBA00022723"/>
    </source>
</evidence>
<accession>A0A6H5HDV2</accession>
<keyword evidence="6 14" id="KW-0349">Heme</keyword>
<dbReference type="PRINTS" id="PR00463">
    <property type="entry name" value="EP450I"/>
</dbReference>
<dbReference type="PRINTS" id="PR00385">
    <property type="entry name" value="P450"/>
</dbReference>
<dbReference type="FunFam" id="1.10.630.10:FF:000238">
    <property type="entry name" value="Cytochrome P450 2A6"/>
    <property type="match status" value="1"/>
</dbReference>
<evidence type="ECO:0000256" key="9">
    <source>
        <dbReference type="ARBA" id="ARBA00022848"/>
    </source>
</evidence>
<evidence type="ECO:0000313" key="17">
    <source>
        <dbReference type="Proteomes" id="UP000479000"/>
    </source>
</evidence>
<reference evidence="16 17" key="1">
    <citation type="submission" date="2020-02" db="EMBL/GenBank/DDBJ databases">
        <authorList>
            <person name="Ferguson B K."/>
        </authorList>
    </citation>
    <scope>NUCLEOTIDE SEQUENCE [LARGE SCALE GENOMIC DNA]</scope>
</reference>
<dbReference type="PANTHER" id="PTHR24300:SF403">
    <property type="entry name" value="CYTOCHROME P450 306A1"/>
    <property type="match status" value="1"/>
</dbReference>
<comment type="subcellular location">
    <subcellularLocation>
        <location evidence="4">Endoplasmic reticulum membrane</location>
        <topology evidence="4">Peripheral membrane protein</topology>
    </subcellularLocation>
    <subcellularLocation>
        <location evidence="3">Microsome membrane</location>
        <topology evidence="3">Peripheral membrane protein</topology>
    </subcellularLocation>
</comment>
<evidence type="ECO:0000256" key="2">
    <source>
        <dbReference type="ARBA" id="ARBA00003690"/>
    </source>
</evidence>
<evidence type="ECO:0000256" key="5">
    <source>
        <dbReference type="ARBA" id="ARBA00010617"/>
    </source>
</evidence>
<evidence type="ECO:0000256" key="3">
    <source>
        <dbReference type="ARBA" id="ARBA00004174"/>
    </source>
</evidence>
<name>A0A6H5HDV2_9HEMI</name>
<dbReference type="InterPro" id="IPR050182">
    <property type="entry name" value="Cytochrome_P450_fam2"/>
</dbReference>
<dbReference type="InterPro" id="IPR036396">
    <property type="entry name" value="Cyt_P450_sf"/>
</dbReference>
<dbReference type="SUPFAM" id="SSF48264">
    <property type="entry name" value="Cytochrome P450"/>
    <property type="match status" value="1"/>
</dbReference>
<evidence type="ECO:0008006" key="18">
    <source>
        <dbReference type="Google" id="ProtNLM"/>
    </source>
</evidence>
<evidence type="ECO:0000256" key="15">
    <source>
        <dbReference type="SAM" id="Phobius"/>
    </source>
</evidence>
<evidence type="ECO:0000256" key="12">
    <source>
        <dbReference type="ARBA" id="ARBA00023033"/>
    </source>
</evidence>
<evidence type="ECO:0000256" key="4">
    <source>
        <dbReference type="ARBA" id="ARBA00004406"/>
    </source>
</evidence>
<protein>
    <recommendedName>
        <fullName evidence="18">Cytochrome P450</fullName>
    </recommendedName>
</protein>